<proteinExistence type="predicted"/>
<dbReference type="GO" id="GO:0003677">
    <property type="term" value="F:DNA binding"/>
    <property type="evidence" value="ECO:0007669"/>
    <property type="project" value="InterPro"/>
</dbReference>
<dbReference type="GO" id="GO:0006284">
    <property type="term" value="P:base-excision repair"/>
    <property type="evidence" value="ECO:0007669"/>
    <property type="project" value="TreeGrafter"/>
</dbReference>
<dbReference type="Gene3D" id="1.10.150.20">
    <property type="entry name" value="5' to 3' exonuclease, C-terminal subdomain"/>
    <property type="match status" value="1"/>
</dbReference>
<feature type="domain" description="DNA polymerase lambda fingers" evidence="3">
    <location>
        <begin position="132"/>
        <end position="172"/>
    </location>
</feature>
<dbReference type="Proteomes" id="UP001233271">
    <property type="component" value="Chromosome 4"/>
</dbReference>
<evidence type="ECO:0000256" key="1">
    <source>
        <dbReference type="ARBA" id="ARBA00022679"/>
    </source>
</evidence>
<dbReference type="GO" id="GO:0003887">
    <property type="term" value="F:DNA-directed DNA polymerase activity"/>
    <property type="evidence" value="ECO:0007669"/>
    <property type="project" value="InterPro"/>
</dbReference>
<feature type="domain" description="DNA polymerase beta thumb" evidence="4">
    <location>
        <begin position="305"/>
        <end position="378"/>
    </location>
</feature>
<accession>A0AA48L3U7</accession>
<dbReference type="Gene3D" id="3.30.210.10">
    <property type="entry name" value="DNA polymerase, thumb domain"/>
    <property type="match status" value="1"/>
</dbReference>
<keyword evidence="1" id="KW-0808">Transferase</keyword>
<dbReference type="GeneID" id="85495303"/>
<keyword evidence="6" id="KW-1185">Reference proteome</keyword>
<dbReference type="PANTHER" id="PTHR11276">
    <property type="entry name" value="DNA POLYMERASE TYPE-X FAMILY MEMBER"/>
    <property type="match status" value="1"/>
</dbReference>
<evidence type="ECO:0000313" key="5">
    <source>
        <dbReference type="EMBL" id="BEI91433.1"/>
    </source>
</evidence>
<dbReference type="InterPro" id="IPR029398">
    <property type="entry name" value="PolB_thumb"/>
</dbReference>
<evidence type="ECO:0000259" key="4">
    <source>
        <dbReference type="Pfam" id="PF14791"/>
    </source>
</evidence>
<dbReference type="Pfam" id="PF10391">
    <property type="entry name" value="DNA_pol_lambd_f"/>
    <property type="match status" value="1"/>
</dbReference>
<dbReference type="InterPro" id="IPR043519">
    <property type="entry name" value="NT_sf"/>
</dbReference>
<evidence type="ECO:0000256" key="2">
    <source>
        <dbReference type="ARBA" id="ARBA00022695"/>
    </source>
</evidence>
<protein>
    <submittedName>
        <fullName evidence="5">Uncharacterized protein</fullName>
    </submittedName>
</protein>
<dbReference type="SUPFAM" id="SSF81585">
    <property type="entry name" value="PsbU/PolX domain-like"/>
    <property type="match status" value="1"/>
</dbReference>
<dbReference type="InterPro" id="IPR037160">
    <property type="entry name" value="DNA_Pol_thumb_sf"/>
</dbReference>
<gene>
    <name evidence="5" type="ORF">CcaverHIS019_0402530</name>
</gene>
<dbReference type="PANTHER" id="PTHR11276:SF42">
    <property type="entry name" value="DNA POLYMERASE BETA"/>
    <property type="match status" value="1"/>
</dbReference>
<evidence type="ECO:0000313" key="6">
    <source>
        <dbReference type="Proteomes" id="UP001233271"/>
    </source>
</evidence>
<evidence type="ECO:0000259" key="3">
    <source>
        <dbReference type="Pfam" id="PF10391"/>
    </source>
</evidence>
<dbReference type="SUPFAM" id="SSF81301">
    <property type="entry name" value="Nucleotidyltransferase"/>
    <property type="match status" value="1"/>
</dbReference>
<dbReference type="RefSeq" id="XP_060456698.1">
    <property type="nucleotide sequence ID" value="XM_060600068.1"/>
</dbReference>
<dbReference type="KEGG" id="ccac:CcaHIS019_0402530"/>
<dbReference type="Pfam" id="PF14791">
    <property type="entry name" value="DNA_pol_B_thumb"/>
    <property type="match status" value="1"/>
</dbReference>
<reference evidence="5" key="1">
    <citation type="journal article" date="2023" name="BMC Genomics">
        <title>Chromosome-level genome assemblies of Cutaneotrichosporon spp. (Trichosporonales, Basidiomycota) reveal imbalanced evolution between nucleotide sequences and chromosome synteny.</title>
        <authorList>
            <person name="Kobayashi Y."/>
            <person name="Kayamori A."/>
            <person name="Aoki K."/>
            <person name="Shiwa Y."/>
            <person name="Matsutani M."/>
            <person name="Fujita N."/>
            <person name="Sugita T."/>
            <person name="Iwasaki W."/>
            <person name="Tanaka N."/>
            <person name="Takashima M."/>
        </authorList>
    </citation>
    <scope>NUCLEOTIDE SEQUENCE</scope>
    <source>
        <strain evidence="5">HIS019</strain>
    </source>
</reference>
<dbReference type="Gene3D" id="3.30.460.10">
    <property type="entry name" value="Beta Polymerase, domain 2"/>
    <property type="match status" value="1"/>
</dbReference>
<organism evidence="5 6">
    <name type="scientific">Cutaneotrichosporon cavernicola</name>
    <dbReference type="NCBI Taxonomy" id="279322"/>
    <lineage>
        <taxon>Eukaryota</taxon>
        <taxon>Fungi</taxon>
        <taxon>Dikarya</taxon>
        <taxon>Basidiomycota</taxon>
        <taxon>Agaricomycotina</taxon>
        <taxon>Tremellomycetes</taxon>
        <taxon>Trichosporonales</taxon>
        <taxon>Trichosporonaceae</taxon>
        <taxon>Cutaneotrichosporon</taxon>
    </lineage>
</organism>
<sequence length="410" mass="47487">MLSRSGLRARLTSLGRARLQRSLTTNAPFDRTVRGDPEWATKTVPIRELLDRLRAQEMCRKMRNDDKWEYFQEAYDMLALLQPGEPDVSLGEIDQMLPRGNPAAWAVIDSISKGRPDPYIQQRTEVDLAASQFLRIHSIGRIQAARLADAGLRTLDDLAAWPKITKSQMLSLNRLPAMDNMIPRHEMNSFKARLEEICDPRQISEAPDLTFEIVGPYRCGLEYSPSINVLVYSDAYVELGTKTDILDYVYHRVMSNGLIPKDEMLSVAKKSDRRHILGYTRANHQSPWRFMSLKLVPRNQLPLTLVQETGDGFLWRMLRGQAKRKGYRFYRNYVEWAPRSPRMKKVGVKQVVDRPPQPQTEKEVFDLAEVPYLEPHQRTYRVYRDILPTKILEERSAPWSDEFLKAGVRE</sequence>
<dbReference type="GO" id="GO:0005634">
    <property type="term" value="C:nucleus"/>
    <property type="evidence" value="ECO:0007669"/>
    <property type="project" value="TreeGrafter"/>
</dbReference>
<dbReference type="AlphaFoldDB" id="A0AA48L3U7"/>
<dbReference type="GO" id="GO:0006303">
    <property type="term" value="P:double-strand break repair via nonhomologous end joining"/>
    <property type="evidence" value="ECO:0007669"/>
    <property type="project" value="TreeGrafter"/>
</dbReference>
<dbReference type="InterPro" id="IPR022312">
    <property type="entry name" value="DNA_pol_X"/>
</dbReference>
<keyword evidence="2" id="KW-0548">Nucleotidyltransferase</keyword>
<dbReference type="InterPro" id="IPR018944">
    <property type="entry name" value="DNA_pol_lambd_fingers_domain"/>
</dbReference>
<name>A0AA48L3U7_9TREE</name>
<dbReference type="EMBL" id="AP028215">
    <property type="protein sequence ID" value="BEI91433.1"/>
    <property type="molecule type" value="Genomic_DNA"/>
</dbReference>